<evidence type="ECO:0000313" key="3">
    <source>
        <dbReference type="Proteomes" id="UP000583929"/>
    </source>
</evidence>
<feature type="compositionally biased region" description="Gly residues" evidence="1">
    <location>
        <begin position="119"/>
        <end position="129"/>
    </location>
</feature>
<proteinExistence type="predicted"/>
<dbReference type="Proteomes" id="UP000583929">
    <property type="component" value="Unassembled WGS sequence"/>
</dbReference>
<evidence type="ECO:0000256" key="1">
    <source>
        <dbReference type="SAM" id="MobiDB-lite"/>
    </source>
</evidence>
<keyword evidence="3" id="KW-1185">Reference proteome</keyword>
<accession>A0A7J6GIU8</accession>
<feature type="region of interest" description="Disordered" evidence="1">
    <location>
        <begin position="185"/>
        <end position="205"/>
    </location>
</feature>
<sequence length="205" mass="21021">MAIKARPKPRCSPRSLFSKFYSSTQHSTPIPTLLPISFSSPFEPSSAPNIVVSAQTKLAQNNPIYSVGKGSLKNNIDWMQRELVGWIVRSEVRFLEVPGSGWQILVSSPVVGSSSSSGSGPGSRSGSGSGSESDMGLDLGLDPSLGLGPSPGSGSGPSPSLGFRSKSRLGSGLGFRSGFGFVSSLGPSLSPGPSPSLGRGPSLRA</sequence>
<dbReference type="AlphaFoldDB" id="A0A7J6GIU8"/>
<evidence type="ECO:0000313" key="2">
    <source>
        <dbReference type="EMBL" id="KAF4382797.1"/>
    </source>
</evidence>
<organism evidence="2 3">
    <name type="scientific">Cannabis sativa</name>
    <name type="common">Hemp</name>
    <name type="synonym">Marijuana</name>
    <dbReference type="NCBI Taxonomy" id="3483"/>
    <lineage>
        <taxon>Eukaryota</taxon>
        <taxon>Viridiplantae</taxon>
        <taxon>Streptophyta</taxon>
        <taxon>Embryophyta</taxon>
        <taxon>Tracheophyta</taxon>
        <taxon>Spermatophyta</taxon>
        <taxon>Magnoliopsida</taxon>
        <taxon>eudicotyledons</taxon>
        <taxon>Gunneridae</taxon>
        <taxon>Pentapetalae</taxon>
        <taxon>rosids</taxon>
        <taxon>fabids</taxon>
        <taxon>Rosales</taxon>
        <taxon>Cannabaceae</taxon>
        <taxon>Cannabis</taxon>
    </lineage>
</organism>
<dbReference type="EMBL" id="JAATIQ010000100">
    <property type="protein sequence ID" value="KAF4382797.1"/>
    <property type="molecule type" value="Genomic_DNA"/>
</dbReference>
<reference evidence="2 3" key="1">
    <citation type="journal article" date="2020" name="bioRxiv">
        <title>Sequence and annotation of 42 cannabis genomes reveals extensive copy number variation in cannabinoid synthesis and pathogen resistance genes.</title>
        <authorList>
            <person name="Mckernan K.J."/>
            <person name="Helbert Y."/>
            <person name="Kane L.T."/>
            <person name="Ebling H."/>
            <person name="Zhang L."/>
            <person name="Liu B."/>
            <person name="Eaton Z."/>
            <person name="Mclaughlin S."/>
            <person name="Kingan S."/>
            <person name="Baybayan P."/>
            <person name="Concepcion G."/>
            <person name="Jordan M."/>
            <person name="Riva A."/>
            <person name="Barbazuk W."/>
            <person name="Harkins T."/>
        </authorList>
    </citation>
    <scope>NUCLEOTIDE SEQUENCE [LARGE SCALE GENOMIC DNA]</scope>
    <source>
        <strain evidence="3">cv. Jamaican Lion 4</strain>
        <tissue evidence="2">Leaf</tissue>
    </source>
</reference>
<comment type="caution">
    <text evidence="2">The sequence shown here is derived from an EMBL/GenBank/DDBJ whole genome shotgun (WGS) entry which is preliminary data.</text>
</comment>
<protein>
    <submittedName>
        <fullName evidence="2">Uncharacterized protein</fullName>
    </submittedName>
</protein>
<feature type="region of interest" description="Disordered" evidence="1">
    <location>
        <begin position="111"/>
        <end position="165"/>
    </location>
</feature>
<feature type="compositionally biased region" description="Low complexity" evidence="1">
    <location>
        <begin position="136"/>
        <end position="148"/>
    </location>
</feature>
<name>A0A7J6GIU8_CANSA</name>
<feature type="compositionally biased region" description="Low complexity" evidence="1">
    <location>
        <begin position="156"/>
        <end position="165"/>
    </location>
</feature>
<gene>
    <name evidence="2" type="ORF">G4B88_021580</name>
</gene>